<name>A0A7R8MK61_9CAUD</name>
<evidence type="ECO:0000313" key="4">
    <source>
        <dbReference type="Proteomes" id="UP000596247"/>
    </source>
</evidence>
<dbReference type="EMBL" id="LR881104">
    <property type="protein sequence ID" value="CAD5236123.1"/>
    <property type="molecule type" value="Genomic_DNA"/>
</dbReference>
<evidence type="ECO:0000313" key="3">
    <source>
        <dbReference type="EMBL" id="CAD5236123.1"/>
    </source>
</evidence>
<accession>A0A7R8MK61</accession>
<sequence>MTTHTTFKTIVVLAIAMVIAGIFSLYAPNTSASLSTAVPTYNAVKMQPVQAKHKLPLETATVSKTVALRYTTLPRPKVNGLESHKNLIELVAKYTGVQSSLLASTAGIESRYISHAKNKGGSSAQGLCQFTKSTWRATAKKYGKQYGITPSTSRLDPRANLLLCAEHIKENDVYLTKVLKRPAKPSEIYMAHFLGSGGAVALLKAKPGSRADHATPSAARNNPRMFYGKKGNAYTVADFKRTIKIKVQREQSNFAALVNMTPSA</sequence>
<dbReference type="InterPro" id="IPR008258">
    <property type="entry name" value="Transglycosylase_SLT_dom_1"/>
</dbReference>
<dbReference type="SUPFAM" id="SSF53955">
    <property type="entry name" value="Lysozyme-like"/>
    <property type="match status" value="1"/>
</dbReference>
<reference evidence="3 4" key="1">
    <citation type="submission" date="2020-09" db="EMBL/GenBank/DDBJ databases">
        <authorList>
            <person name="Jameson E."/>
        </authorList>
    </citation>
    <scope>NUCLEOTIDE SEQUENCE [LARGE SCALE GENOMIC DNA]</scope>
</reference>
<dbReference type="Proteomes" id="UP000596247">
    <property type="component" value="Chromosome"/>
</dbReference>
<dbReference type="InterPro" id="IPR023346">
    <property type="entry name" value="Lysozyme-like_dom_sf"/>
</dbReference>
<keyword evidence="1" id="KW-1133">Transmembrane helix</keyword>
<organism evidence="3 4">
    <name type="scientific">Klebsiella phage vB_KvM-Eowyn</name>
    <dbReference type="NCBI Taxonomy" id="2762819"/>
    <lineage>
        <taxon>Viruses</taxon>
        <taxon>Duplodnaviria</taxon>
        <taxon>Heunggongvirae</taxon>
        <taxon>Uroviricota</taxon>
        <taxon>Caudoviricetes</taxon>
        <taxon>Chimalliviridae</taxon>
        <taxon>Eowynvirus</taxon>
        <taxon>Eowynvirus eowyn</taxon>
    </lineage>
</organism>
<dbReference type="Pfam" id="PF01464">
    <property type="entry name" value="SLT"/>
    <property type="match status" value="1"/>
</dbReference>
<keyword evidence="1" id="KW-0812">Transmembrane</keyword>
<keyword evidence="1" id="KW-0472">Membrane</keyword>
<gene>
    <name evidence="3" type="ORF">LLCLJKAH_00134</name>
</gene>
<evidence type="ECO:0000259" key="2">
    <source>
        <dbReference type="Pfam" id="PF01464"/>
    </source>
</evidence>
<feature type="domain" description="Transglycosylase SLT" evidence="2">
    <location>
        <begin position="92"/>
        <end position="171"/>
    </location>
</feature>
<keyword evidence="4" id="KW-1185">Reference proteome</keyword>
<proteinExistence type="predicted"/>
<evidence type="ECO:0000256" key="1">
    <source>
        <dbReference type="SAM" id="Phobius"/>
    </source>
</evidence>
<feature type="transmembrane region" description="Helical" evidence="1">
    <location>
        <begin position="7"/>
        <end position="27"/>
    </location>
</feature>
<protein>
    <submittedName>
        <fullName evidence="3">Lytic transglycosylase</fullName>
    </submittedName>
</protein>
<dbReference type="Gene3D" id="1.10.530.10">
    <property type="match status" value="1"/>
</dbReference>